<evidence type="ECO:0000256" key="8">
    <source>
        <dbReference type="ARBA" id="ARBA00022892"/>
    </source>
</evidence>
<evidence type="ECO:0000256" key="4">
    <source>
        <dbReference type="ARBA" id="ARBA00010120"/>
    </source>
</evidence>
<dbReference type="PANTHER" id="PTHR10585">
    <property type="entry name" value="ER LUMEN PROTEIN RETAINING RECEPTOR"/>
    <property type="match status" value="1"/>
</dbReference>
<evidence type="ECO:0000256" key="1">
    <source>
        <dbReference type="ARBA" id="ARBA00004129"/>
    </source>
</evidence>
<keyword evidence="9" id="KW-0653">Protein transport</keyword>
<name>A0ABM3QFT3_ACIJB</name>
<keyword evidence="13" id="KW-0968">Cytoplasmic vesicle</keyword>
<evidence type="ECO:0000256" key="3">
    <source>
        <dbReference type="ARBA" id="ARBA00004653"/>
    </source>
</evidence>
<protein>
    <submittedName>
        <fullName evidence="16">ER lumen protein-retaining receptor 3 isoform X3</fullName>
    </submittedName>
</protein>
<dbReference type="Proteomes" id="UP001652583">
    <property type="component" value="Chromosome B4"/>
</dbReference>
<keyword evidence="7" id="KW-0256">Endoplasmic reticulum</keyword>
<evidence type="ECO:0000313" key="15">
    <source>
        <dbReference type="Proteomes" id="UP001652583"/>
    </source>
</evidence>
<feature type="region of interest" description="Disordered" evidence="14">
    <location>
        <begin position="1"/>
        <end position="111"/>
    </location>
</feature>
<sequence length="222" mass="22697">MRGPPAAGGARWPAQGHVREAPGPRRWDGREAGSRAAALPGSPGTAAGLATSPPGRGCAGGAAAAPAGSAGLGARDPEPGPGTWQPPLPPESFPGVGRARCGGGGGGRPPARGTMNVFRILGDLSHLLAMILLLGKIWRSKCCSGEGRPGGGISGKSQILFALVFTTRYLDLFTNFISVYNTVMKSASGGGGTESRRHRTRSRRQAPSRQHRARRGAGTHGP</sequence>
<keyword evidence="15" id="KW-1185">Reference proteome</keyword>
<feature type="region of interest" description="Disordered" evidence="14">
    <location>
        <begin position="186"/>
        <end position="222"/>
    </location>
</feature>
<keyword evidence="6" id="KW-0812">Transmembrane</keyword>
<keyword evidence="11" id="KW-0472">Membrane</keyword>
<feature type="compositionally biased region" description="Low complexity" evidence="14">
    <location>
        <begin position="1"/>
        <end position="16"/>
    </location>
</feature>
<keyword evidence="12 16" id="KW-0675">Receptor</keyword>
<accession>A0ABM3QFT3</accession>
<proteinExistence type="inferred from homology"/>
<gene>
    <name evidence="16" type="primary">KDELR3</name>
</gene>
<feature type="compositionally biased region" description="Basic residues" evidence="14">
    <location>
        <begin position="196"/>
        <end position="222"/>
    </location>
</feature>
<keyword evidence="10" id="KW-1133">Transmembrane helix</keyword>
<dbReference type="GeneID" id="106981052"/>
<dbReference type="RefSeq" id="XP_053082782.1">
    <property type="nucleotide sequence ID" value="XM_053226807.1"/>
</dbReference>
<dbReference type="Pfam" id="PF00810">
    <property type="entry name" value="ER_lumen_recept"/>
    <property type="match status" value="1"/>
</dbReference>
<comment type="similarity">
    <text evidence="4">Belongs to the ERD2 family.</text>
</comment>
<feature type="compositionally biased region" description="Low complexity" evidence="14">
    <location>
        <begin position="53"/>
        <end position="74"/>
    </location>
</feature>
<evidence type="ECO:0000256" key="9">
    <source>
        <dbReference type="ARBA" id="ARBA00022927"/>
    </source>
</evidence>
<comment type="subcellular location">
    <subcellularLocation>
        <location evidence="1">Cytoplasmic vesicle</location>
        <location evidence="1">COPI-coated vesicle membrane</location>
        <topology evidence="1">Multi-pass membrane protein</topology>
    </subcellularLocation>
    <subcellularLocation>
        <location evidence="2">Endoplasmic reticulum membrane</location>
        <topology evidence="2">Multi-pass membrane protein</topology>
    </subcellularLocation>
    <subcellularLocation>
        <location evidence="3">Golgi apparatus membrane</location>
        <topology evidence="3">Multi-pass membrane protein</topology>
    </subcellularLocation>
</comment>
<keyword evidence="8" id="KW-0931">ER-Golgi transport</keyword>
<evidence type="ECO:0000256" key="13">
    <source>
        <dbReference type="ARBA" id="ARBA00023329"/>
    </source>
</evidence>
<reference evidence="16" key="1">
    <citation type="submission" date="2025-08" db="UniProtKB">
        <authorList>
            <consortium name="RefSeq"/>
        </authorList>
    </citation>
    <scope>IDENTIFICATION</scope>
    <source>
        <tissue evidence="16">Blood</tissue>
    </source>
</reference>
<organism evidence="15 16">
    <name type="scientific">Acinonyx jubatus</name>
    <name type="common">Cheetah</name>
    <dbReference type="NCBI Taxonomy" id="32536"/>
    <lineage>
        <taxon>Eukaryota</taxon>
        <taxon>Metazoa</taxon>
        <taxon>Chordata</taxon>
        <taxon>Craniata</taxon>
        <taxon>Vertebrata</taxon>
        <taxon>Euteleostomi</taxon>
        <taxon>Mammalia</taxon>
        <taxon>Eutheria</taxon>
        <taxon>Laurasiatheria</taxon>
        <taxon>Carnivora</taxon>
        <taxon>Feliformia</taxon>
        <taxon>Felidae</taxon>
        <taxon>Felinae</taxon>
        <taxon>Acinonyx</taxon>
    </lineage>
</organism>
<dbReference type="PROSITE" id="PS00951">
    <property type="entry name" value="ER_LUMEN_RECEPTOR_1"/>
    <property type="match status" value="1"/>
</dbReference>
<feature type="compositionally biased region" description="Basic and acidic residues" evidence="14">
    <location>
        <begin position="17"/>
        <end position="33"/>
    </location>
</feature>
<dbReference type="InterPro" id="IPR000133">
    <property type="entry name" value="ER_ret_rcpt"/>
</dbReference>
<evidence type="ECO:0000256" key="12">
    <source>
        <dbReference type="ARBA" id="ARBA00023170"/>
    </source>
</evidence>
<evidence type="ECO:0000256" key="5">
    <source>
        <dbReference type="ARBA" id="ARBA00022448"/>
    </source>
</evidence>
<evidence type="ECO:0000256" key="2">
    <source>
        <dbReference type="ARBA" id="ARBA00004477"/>
    </source>
</evidence>
<evidence type="ECO:0000256" key="6">
    <source>
        <dbReference type="ARBA" id="ARBA00022692"/>
    </source>
</evidence>
<keyword evidence="5" id="KW-0813">Transport</keyword>
<evidence type="ECO:0000256" key="11">
    <source>
        <dbReference type="ARBA" id="ARBA00023136"/>
    </source>
</evidence>
<evidence type="ECO:0000256" key="7">
    <source>
        <dbReference type="ARBA" id="ARBA00022824"/>
    </source>
</evidence>
<evidence type="ECO:0000256" key="10">
    <source>
        <dbReference type="ARBA" id="ARBA00022989"/>
    </source>
</evidence>
<evidence type="ECO:0000313" key="16">
    <source>
        <dbReference type="RefSeq" id="XP_053082782.1"/>
    </source>
</evidence>
<evidence type="ECO:0000256" key="14">
    <source>
        <dbReference type="SAM" id="MobiDB-lite"/>
    </source>
</evidence>